<protein>
    <recommendedName>
        <fullName evidence="4">DUF5666 domain-containing protein</fullName>
    </recommendedName>
</protein>
<organism evidence="2 3">
    <name type="scientific">Actinoplanes ianthinogenes</name>
    <dbReference type="NCBI Taxonomy" id="122358"/>
    <lineage>
        <taxon>Bacteria</taxon>
        <taxon>Bacillati</taxon>
        <taxon>Actinomycetota</taxon>
        <taxon>Actinomycetes</taxon>
        <taxon>Micromonosporales</taxon>
        <taxon>Micromonosporaceae</taxon>
        <taxon>Actinoplanes</taxon>
    </lineage>
</organism>
<accession>A0ABN6C8U0</accession>
<dbReference type="RefSeq" id="WP_189335291.1">
    <property type="nucleotide sequence ID" value="NZ_AP023356.1"/>
</dbReference>
<evidence type="ECO:0000313" key="2">
    <source>
        <dbReference type="EMBL" id="BCJ41825.1"/>
    </source>
</evidence>
<keyword evidence="1" id="KW-0732">Signal</keyword>
<dbReference type="EMBL" id="AP023356">
    <property type="protein sequence ID" value="BCJ41825.1"/>
    <property type="molecule type" value="Genomic_DNA"/>
</dbReference>
<keyword evidence="3" id="KW-1185">Reference proteome</keyword>
<evidence type="ECO:0000313" key="3">
    <source>
        <dbReference type="Proteomes" id="UP000676967"/>
    </source>
</evidence>
<dbReference type="Proteomes" id="UP000676967">
    <property type="component" value="Chromosome"/>
</dbReference>
<proteinExistence type="predicted"/>
<dbReference type="PROSITE" id="PS51257">
    <property type="entry name" value="PROKAR_LIPOPROTEIN"/>
    <property type="match status" value="1"/>
</dbReference>
<reference evidence="2 3" key="1">
    <citation type="submission" date="2020-08" db="EMBL/GenBank/DDBJ databases">
        <title>Whole genome shotgun sequence of Actinoplanes ianthinogenes NBRC 13996.</title>
        <authorList>
            <person name="Komaki H."/>
            <person name="Tamura T."/>
        </authorList>
    </citation>
    <scope>NUCLEOTIDE SEQUENCE [LARGE SCALE GENOMIC DNA]</scope>
    <source>
        <strain evidence="2 3">NBRC 13996</strain>
    </source>
</reference>
<evidence type="ECO:0000256" key="1">
    <source>
        <dbReference type="SAM" id="SignalP"/>
    </source>
</evidence>
<gene>
    <name evidence="2" type="ORF">Aiant_24820</name>
</gene>
<evidence type="ECO:0008006" key="4">
    <source>
        <dbReference type="Google" id="ProtNLM"/>
    </source>
</evidence>
<feature type="signal peptide" evidence="1">
    <location>
        <begin position="1"/>
        <end position="19"/>
    </location>
</feature>
<name>A0ABN6C8U0_9ACTN</name>
<sequence length="169" mass="17627">MNRSGKALIVAATVTLALAGCGAAAPEKAAAPDTPVASDVAAEAVALQEVGFTTDDDPSPGATGKDAVRPRVVRKLLRRNALHGEVTVRVKDGTKTIVVQRGKVTAVTGQSLTVQSTDGFELTWSYGDPLRIVRKREEVKRDVLTTGVQVGIGGVRDGDATDARLIVVK</sequence>
<feature type="chain" id="PRO_5047161163" description="DUF5666 domain-containing protein" evidence="1">
    <location>
        <begin position="20"/>
        <end position="169"/>
    </location>
</feature>